<evidence type="ECO:0000313" key="2">
    <source>
        <dbReference type="Proteomes" id="UP000036987"/>
    </source>
</evidence>
<gene>
    <name evidence="1" type="ORF">ZOSMA_34G00220</name>
</gene>
<dbReference type="Proteomes" id="UP000036987">
    <property type="component" value="Unassembled WGS sequence"/>
</dbReference>
<dbReference type="AlphaFoldDB" id="A0A0K9P6U1"/>
<accession>A0A0K9P6U1</accession>
<evidence type="ECO:0000313" key="1">
    <source>
        <dbReference type="EMBL" id="KMZ64746.1"/>
    </source>
</evidence>
<organism evidence="1 2">
    <name type="scientific">Zostera marina</name>
    <name type="common">Eelgrass</name>
    <dbReference type="NCBI Taxonomy" id="29655"/>
    <lineage>
        <taxon>Eukaryota</taxon>
        <taxon>Viridiplantae</taxon>
        <taxon>Streptophyta</taxon>
        <taxon>Embryophyta</taxon>
        <taxon>Tracheophyta</taxon>
        <taxon>Spermatophyta</taxon>
        <taxon>Magnoliopsida</taxon>
        <taxon>Liliopsida</taxon>
        <taxon>Zosteraceae</taxon>
        <taxon>Zostera</taxon>
    </lineage>
</organism>
<keyword evidence="2" id="KW-1185">Reference proteome</keyword>
<reference evidence="2" key="1">
    <citation type="journal article" date="2016" name="Nature">
        <title>The genome of the seagrass Zostera marina reveals angiosperm adaptation to the sea.</title>
        <authorList>
            <person name="Olsen J.L."/>
            <person name="Rouze P."/>
            <person name="Verhelst B."/>
            <person name="Lin Y.-C."/>
            <person name="Bayer T."/>
            <person name="Collen J."/>
            <person name="Dattolo E."/>
            <person name="De Paoli E."/>
            <person name="Dittami S."/>
            <person name="Maumus F."/>
            <person name="Michel G."/>
            <person name="Kersting A."/>
            <person name="Lauritano C."/>
            <person name="Lohaus R."/>
            <person name="Toepel M."/>
            <person name="Tonon T."/>
            <person name="Vanneste K."/>
            <person name="Amirebrahimi M."/>
            <person name="Brakel J."/>
            <person name="Bostroem C."/>
            <person name="Chovatia M."/>
            <person name="Grimwood J."/>
            <person name="Jenkins J.W."/>
            <person name="Jueterbock A."/>
            <person name="Mraz A."/>
            <person name="Stam W.T."/>
            <person name="Tice H."/>
            <person name="Bornberg-Bauer E."/>
            <person name="Green P.J."/>
            <person name="Pearson G.A."/>
            <person name="Procaccini G."/>
            <person name="Duarte C.M."/>
            <person name="Schmutz J."/>
            <person name="Reusch T.B.H."/>
            <person name="Van de Peer Y."/>
        </authorList>
    </citation>
    <scope>NUCLEOTIDE SEQUENCE [LARGE SCALE GENOMIC DNA]</scope>
    <source>
        <strain evidence="2">cv. Finnish</strain>
    </source>
</reference>
<protein>
    <submittedName>
        <fullName evidence="1">Uncharacterized protein</fullName>
    </submittedName>
</protein>
<name>A0A0K9P6U1_ZOSMR</name>
<sequence>MSKKYMIYVKKIHGIEWLNDWNGIELTIACELGGNPHKCGLAPPSEGTRDEEGWALQEVTLCTLGERNPTQV</sequence>
<comment type="caution">
    <text evidence="1">The sequence shown here is derived from an EMBL/GenBank/DDBJ whole genome shotgun (WGS) entry which is preliminary data.</text>
</comment>
<dbReference type="EMBL" id="LFYR01001099">
    <property type="protein sequence ID" value="KMZ64746.1"/>
    <property type="molecule type" value="Genomic_DNA"/>
</dbReference>
<proteinExistence type="predicted"/>